<dbReference type="RefSeq" id="WP_153446868.1">
    <property type="nucleotide sequence ID" value="NZ_CP045699.1"/>
</dbReference>
<evidence type="ECO:0000313" key="1">
    <source>
        <dbReference type="EMBL" id="QGA64719.1"/>
    </source>
</evidence>
<keyword evidence="2" id="KW-1185">Reference proteome</keyword>
<evidence type="ECO:0000313" key="2">
    <source>
        <dbReference type="Proteomes" id="UP000348942"/>
    </source>
</evidence>
<protein>
    <submittedName>
        <fullName evidence="1">Uncharacterized protein</fullName>
    </submittedName>
</protein>
<dbReference type="EMBL" id="CP045699">
    <property type="protein sequence ID" value="QGA64719.1"/>
    <property type="molecule type" value="Genomic_DNA"/>
</dbReference>
<dbReference type="Proteomes" id="UP000348942">
    <property type="component" value="Chromosome 1"/>
</dbReference>
<gene>
    <name evidence="1" type="ORF">GFB47_04475</name>
</gene>
<sequence>MQNSFVHGDDPVVHSIPVDGGKELVIGINALQRKTLYAELTAAGVMLIASTDL</sequence>
<reference evidence="1 2" key="1">
    <citation type="submission" date="2019-10" db="EMBL/GenBank/DDBJ databases">
        <title>Vibrio sp. nov., isolated from Coralline algae surface.</title>
        <authorList>
            <person name="Geng Y."/>
            <person name="Zhang X."/>
        </authorList>
    </citation>
    <scope>NUCLEOTIDE SEQUENCE [LARGE SCALE GENOMIC DNA]</scope>
    <source>
        <strain evidence="1 2">SM1977</strain>
    </source>
</reference>
<proteinExistence type="predicted"/>
<accession>A0A5Q0THD1</accession>
<name>A0A5Q0THD1_9VIBR</name>
<dbReference type="AlphaFoldDB" id="A0A5Q0THD1"/>
<organism evidence="1 2">
    <name type="scientific">Vibrio algicola</name>
    <dbReference type="NCBI Taxonomy" id="2662262"/>
    <lineage>
        <taxon>Bacteria</taxon>
        <taxon>Pseudomonadati</taxon>
        <taxon>Pseudomonadota</taxon>
        <taxon>Gammaproteobacteria</taxon>
        <taxon>Vibrionales</taxon>
        <taxon>Vibrionaceae</taxon>
        <taxon>Vibrio</taxon>
    </lineage>
</organism>